<organism evidence="2 3">
    <name type="scientific">Legionella jamestowniensis</name>
    <dbReference type="NCBI Taxonomy" id="455"/>
    <lineage>
        <taxon>Bacteria</taxon>
        <taxon>Pseudomonadati</taxon>
        <taxon>Pseudomonadota</taxon>
        <taxon>Gammaproteobacteria</taxon>
        <taxon>Legionellales</taxon>
        <taxon>Legionellaceae</taxon>
        <taxon>Legionella</taxon>
    </lineage>
</organism>
<protein>
    <submittedName>
        <fullName evidence="2">Transmembrane protein</fullName>
    </submittedName>
</protein>
<name>A0A0W0UK19_9GAMM</name>
<dbReference type="OrthoDB" id="5639325at2"/>
<gene>
    <name evidence="2" type="ORF">Ljam_2413</name>
</gene>
<keyword evidence="1" id="KW-1133">Transmembrane helix</keyword>
<evidence type="ECO:0000313" key="2">
    <source>
        <dbReference type="EMBL" id="KTD08218.1"/>
    </source>
</evidence>
<keyword evidence="1 2" id="KW-0812">Transmembrane</keyword>
<accession>A0A0W0UK19</accession>
<dbReference type="AlphaFoldDB" id="A0A0W0UK19"/>
<keyword evidence="1" id="KW-0472">Membrane</keyword>
<reference evidence="2 3" key="1">
    <citation type="submission" date="2015-11" db="EMBL/GenBank/DDBJ databases">
        <title>Genomic analysis of 38 Legionella species identifies large and diverse effector repertoires.</title>
        <authorList>
            <person name="Burstein D."/>
            <person name="Amaro F."/>
            <person name="Zusman T."/>
            <person name="Lifshitz Z."/>
            <person name="Cohen O."/>
            <person name="Gilbert J.A."/>
            <person name="Pupko T."/>
            <person name="Shuman H.A."/>
            <person name="Segal G."/>
        </authorList>
    </citation>
    <scope>NUCLEOTIDE SEQUENCE [LARGE SCALE GENOMIC DNA]</scope>
    <source>
        <strain evidence="2 3">JA-26-G1-E2</strain>
    </source>
</reference>
<evidence type="ECO:0000313" key="3">
    <source>
        <dbReference type="Proteomes" id="UP000054715"/>
    </source>
</evidence>
<sequence length="152" mass="17766">MERSRFQQNSALFIIGIIALVMSIVLFVFSIYIIPFLFWDWIYDVPEFISIWREWLKEEYNFTHLGATWSILIMLLAPAFVCGYLSYLASNYIDNRIYNILPEKVEGEMQGEIRRDLRETLLAIIKVLGAIILVLIIVSMVQWFLAVPAPIE</sequence>
<dbReference type="PATRIC" id="fig|455.5.peg.2537"/>
<proteinExistence type="predicted"/>
<dbReference type="STRING" id="455.Ljam_2413"/>
<dbReference type="EMBL" id="LNYG01000013">
    <property type="protein sequence ID" value="KTD08218.1"/>
    <property type="molecule type" value="Genomic_DNA"/>
</dbReference>
<evidence type="ECO:0000256" key="1">
    <source>
        <dbReference type="SAM" id="Phobius"/>
    </source>
</evidence>
<comment type="caution">
    <text evidence="2">The sequence shown here is derived from an EMBL/GenBank/DDBJ whole genome shotgun (WGS) entry which is preliminary data.</text>
</comment>
<feature type="transmembrane region" description="Helical" evidence="1">
    <location>
        <begin position="121"/>
        <end position="145"/>
    </location>
</feature>
<feature type="transmembrane region" description="Helical" evidence="1">
    <location>
        <begin position="12"/>
        <end position="42"/>
    </location>
</feature>
<dbReference type="Proteomes" id="UP000054715">
    <property type="component" value="Unassembled WGS sequence"/>
</dbReference>
<dbReference type="RefSeq" id="WP_058450266.1">
    <property type="nucleotide sequence ID" value="NZ_CAAAJF010000011.1"/>
</dbReference>
<feature type="transmembrane region" description="Helical" evidence="1">
    <location>
        <begin position="62"/>
        <end position="87"/>
    </location>
</feature>